<evidence type="ECO:0000256" key="5">
    <source>
        <dbReference type="PROSITE-ProRule" id="PRU00042"/>
    </source>
</evidence>
<keyword evidence="8" id="KW-1185">Reference proteome</keyword>
<keyword evidence="1" id="KW-0479">Metal-binding</keyword>
<dbReference type="InterPro" id="IPR050688">
    <property type="entry name" value="Zinc_finger/UBP_domain"/>
</dbReference>
<evidence type="ECO:0000313" key="9">
    <source>
        <dbReference type="RefSeq" id="XP_026483394.2"/>
    </source>
</evidence>
<feature type="region of interest" description="Disordered" evidence="6">
    <location>
        <begin position="39"/>
        <end position="59"/>
    </location>
</feature>
<dbReference type="PANTHER" id="PTHR24403:SF67">
    <property type="entry name" value="FI01116P-RELATED"/>
    <property type="match status" value="1"/>
</dbReference>
<dbReference type="OMA" id="FKCQFVM"/>
<dbReference type="GeneID" id="113391594"/>
<name>A0A8B8HEZ7_VANTA</name>
<dbReference type="InterPro" id="IPR013087">
    <property type="entry name" value="Znf_C2H2_type"/>
</dbReference>
<keyword evidence="4" id="KW-0862">Zinc</keyword>
<feature type="domain" description="C2H2-type" evidence="7">
    <location>
        <begin position="138"/>
        <end position="165"/>
    </location>
</feature>
<dbReference type="SUPFAM" id="SSF57667">
    <property type="entry name" value="beta-beta-alpha zinc fingers"/>
    <property type="match status" value="5"/>
</dbReference>
<dbReference type="Proteomes" id="UP001652626">
    <property type="component" value="Chromosome 30"/>
</dbReference>
<dbReference type="RefSeq" id="XP_026483394.2">
    <property type="nucleotide sequence ID" value="XM_026627609.2"/>
</dbReference>
<gene>
    <name evidence="9" type="primary">LOC113391594</name>
</gene>
<accession>A0A8B8HEZ7</accession>
<keyword evidence="2" id="KW-0677">Repeat</keyword>
<dbReference type="GO" id="GO:0045944">
    <property type="term" value="P:positive regulation of transcription by RNA polymerase II"/>
    <property type="evidence" value="ECO:0007669"/>
    <property type="project" value="TreeGrafter"/>
</dbReference>
<organism evidence="8 9">
    <name type="scientific">Vanessa tameamea</name>
    <name type="common">Kamehameha butterfly</name>
    <dbReference type="NCBI Taxonomy" id="334116"/>
    <lineage>
        <taxon>Eukaryota</taxon>
        <taxon>Metazoa</taxon>
        <taxon>Ecdysozoa</taxon>
        <taxon>Arthropoda</taxon>
        <taxon>Hexapoda</taxon>
        <taxon>Insecta</taxon>
        <taxon>Pterygota</taxon>
        <taxon>Neoptera</taxon>
        <taxon>Endopterygota</taxon>
        <taxon>Lepidoptera</taxon>
        <taxon>Glossata</taxon>
        <taxon>Ditrysia</taxon>
        <taxon>Papilionoidea</taxon>
        <taxon>Nymphalidae</taxon>
        <taxon>Nymphalinae</taxon>
        <taxon>Vanessa</taxon>
    </lineage>
</organism>
<reference evidence="9" key="1">
    <citation type="submission" date="2025-08" db="UniProtKB">
        <authorList>
            <consortium name="RefSeq"/>
        </authorList>
    </citation>
    <scope>IDENTIFICATION</scope>
    <source>
        <tissue evidence="9">Whole body</tissue>
    </source>
</reference>
<feature type="domain" description="C2H2-type" evidence="7">
    <location>
        <begin position="69"/>
        <end position="96"/>
    </location>
</feature>
<evidence type="ECO:0000256" key="3">
    <source>
        <dbReference type="ARBA" id="ARBA00022771"/>
    </source>
</evidence>
<sequence length="548" mass="64579">MAEKKSNEDDGSVIQSEDQETDMMNMFASVWVKVEVEEENDFSNSEDKKPSVRSKTRRKGKKRKFTKVLNCDECDYTTVYKNCLDLHVAGHKDSKPFSCQLCEYTTKYPTSLQRHVMIKHPSDDASVSEKDKKPLPMHKCDECEYSSYFKWNLTAHKRKHKQEKQFKCPHCTYATAYRHNFVKHCKVHNECVFYKCDKCPFVTKFEGHITRHLAKIHNEVTEKANKCEYCDFSTMVRWRLNIHQQRSKQEAPMKCEYCEFETAYMCEIKQHKVSHYNRIYGSGVIQNKMPEDIQLPPMDIQEKSDYITQETLDKRDTQNQYTLDPNCLDWNSIQVLESEDKERPFLCHMCSYTSKFKAAVQRHFQRHHTGSQNRPYKCVNCDFSTKTKDQIALHNKRSQSDKVLFCTICSFTTTYKCQHVMHQKCHYAFKCTLCHYSCRHKYELQKHFTTLHLGNGLKCSFCDYKAARKESLLCHETIHTGNKPFKCTYCSYMSVRKSLLDNHVKRYHSDIKKDVTIVSEKKIQSLKVPMPSLIDSLRGHCDQIPISE</sequence>
<protein>
    <submittedName>
        <fullName evidence="9">Zinc finger protein 761-like isoform X1</fullName>
    </submittedName>
</protein>
<evidence type="ECO:0000313" key="8">
    <source>
        <dbReference type="Proteomes" id="UP001652626"/>
    </source>
</evidence>
<evidence type="ECO:0000256" key="6">
    <source>
        <dbReference type="SAM" id="MobiDB-lite"/>
    </source>
</evidence>
<dbReference type="PROSITE" id="PS00028">
    <property type="entry name" value="ZINC_FINGER_C2H2_1"/>
    <property type="match status" value="1"/>
</dbReference>
<dbReference type="AlphaFoldDB" id="A0A8B8HEZ7"/>
<feature type="domain" description="C2H2-type" evidence="7">
    <location>
        <begin position="485"/>
        <end position="513"/>
    </location>
</feature>
<dbReference type="GO" id="GO:0008270">
    <property type="term" value="F:zinc ion binding"/>
    <property type="evidence" value="ECO:0007669"/>
    <property type="project" value="UniProtKB-KW"/>
</dbReference>
<feature type="domain" description="C2H2-type" evidence="7">
    <location>
        <begin position="457"/>
        <end position="484"/>
    </location>
</feature>
<keyword evidence="3 5" id="KW-0863">Zinc-finger</keyword>
<dbReference type="PANTHER" id="PTHR24403">
    <property type="entry name" value="ZINC FINGER PROTEIN"/>
    <property type="match status" value="1"/>
</dbReference>
<dbReference type="PROSITE" id="PS50157">
    <property type="entry name" value="ZINC_FINGER_C2H2_2"/>
    <property type="match status" value="4"/>
</dbReference>
<evidence type="ECO:0000256" key="4">
    <source>
        <dbReference type="ARBA" id="ARBA00022833"/>
    </source>
</evidence>
<evidence type="ECO:0000256" key="2">
    <source>
        <dbReference type="ARBA" id="ARBA00022737"/>
    </source>
</evidence>
<feature type="region of interest" description="Disordered" evidence="6">
    <location>
        <begin position="1"/>
        <end position="22"/>
    </location>
</feature>
<dbReference type="Gene3D" id="3.30.160.60">
    <property type="entry name" value="Classic Zinc Finger"/>
    <property type="match status" value="5"/>
</dbReference>
<evidence type="ECO:0000256" key="1">
    <source>
        <dbReference type="ARBA" id="ARBA00022723"/>
    </source>
</evidence>
<dbReference type="OrthoDB" id="3561125at2759"/>
<dbReference type="InterPro" id="IPR036236">
    <property type="entry name" value="Znf_C2H2_sf"/>
</dbReference>
<evidence type="ECO:0000259" key="7">
    <source>
        <dbReference type="PROSITE" id="PS50157"/>
    </source>
</evidence>
<dbReference type="GO" id="GO:0005634">
    <property type="term" value="C:nucleus"/>
    <property type="evidence" value="ECO:0007669"/>
    <property type="project" value="TreeGrafter"/>
</dbReference>
<proteinExistence type="predicted"/>
<dbReference type="SMART" id="SM00355">
    <property type="entry name" value="ZnF_C2H2"/>
    <property type="match status" value="13"/>
</dbReference>